<dbReference type="Gene3D" id="3.20.20.140">
    <property type="entry name" value="Metal-dependent hydrolases"/>
    <property type="match status" value="1"/>
</dbReference>
<comment type="similarity">
    <text evidence="1 5">Belongs to the metallo-dependent hydrolases superfamily. NagA family.</text>
</comment>
<evidence type="ECO:0000256" key="3">
    <source>
        <dbReference type="ARBA" id="ARBA00022801"/>
    </source>
</evidence>
<dbReference type="CDD" id="cd00854">
    <property type="entry name" value="NagA"/>
    <property type="match status" value="1"/>
</dbReference>
<sequence length="374" mass="39623">MRLTGGKVYDVRDGFVQRDVLIDGECIADSCPDGASYDLAGRYVIPGLTDVHFHGARGHDFSDGDAEGLQVMADYELSRGVTQICPAGMTLLEEQLVKVCQNAAHHRKNSKSGALLCGVNLEGPFLSYAKKGAQNGDWLHAPDVAMLRRLEDTSEGLVKLVSVAPEEPGALEFIKEVADEVTVSIAHTTADYDTASAAFRAGARQVTHLFNAMPPFTHRAPGVVGAAFDSDCKVELICDGVHIHPSVVRAVFQLFGPKRVILISDTMRAAGMSDGAYTLGGQDVNVKGKLATLADGTIAGSVTDLMNCMRTAVSFGIPLEDAVRAAAVNSAKAIGIYSRVGSVESGKLANLVVLDEELELKAVIFKGQVVHGSL</sequence>
<accession>A0A9D1Y7K3</accession>
<proteinExistence type="inferred from homology"/>
<dbReference type="EMBL" id="DXDX01000047">
    <property type="protein sequence ID" value="HIY20743.1"/>
    <property type="molecule type" value="Genomic_DNA"/>
</dbReference>
<keyword evidence="4 5" id="KW-0119">Carbohydrate metabolism</keyword>
<feature type="binding site" evidence="7">
    <location>
        <begin position="298"/>
        <end position="300"/>
    </location>
    <ligand>
        <name>substrate</name>
    </ligand>
</feature>
<name>A0A9D1Y7K3_9FIRM</name>
<evidence type="ECO:0000256" key="7">
    <source>
        <dbReference type="PIRSR" id="PIRSR038994-2"/>
    </source>
</evidence>
<feature type="binding site" evidence="7">
    <location>
        <begin position="211"/>
        <end position="212"/>
    </location>
    <ligand>
        <name>substrate</name>
    </ligand>
</feature>
<feature type="binding site" evidence="8">
    <location>
        <position position="122"/>
    </location>
    <ligand>
        <name>Zn(2+)</name>
        <dbReference type="ChEBI" id="CHEBI:29105"/>
    </ligand>
</feature>
<comment type="caution">
    <text evidence="10">The sequence shown here is derived from an EMBL/GenBank/DDBJ whole genome shotgun (WGS) entry which is preliminary data.</text>
</comment>
<dbReference type="GO" id="GO:0008448">
    <property type="term" value="F:N-acetylglucosamine-6-phosphate deacetylase activity"/>
    <property type="evidence" value="ECO:0007669"/>
    <property type="project" value="UniProtKB-EC"/>
</dbReference>
<comment type="cofactor">
    <cofactor evidence="8">
        <name>a divalent metal cation</name>
        <dbReference type="ChEBI" id="CHEBI:60240"/>
    </cofactor>
    <text evidence="8">Binds 1 divalent metal cation per subunit.</text>
</comment>
<dbReference type="EC" id="3.5.1.25" evidence="10"/>
<dbReference type="InterPro" id="IPR011059">
    <property type="entry name" value="Metal-dep_hydrolase_composite"/>
</dbReference>
<dbReference type="GO" id="GO:0046872">
    <property type="term" value="F:metal ion binding"/>
    <property type="evidence" value="ECO:0007669"/>
    <property type="project" value="UniProtKB-KW"/>
</dbReference>
<dbReference type="InterPro" id="IPR006680">
    <property type="entry name" value="Amidohydro-rel"/>
</dbReference>
<feature type="binding site" evidence="7">
    <location>
        <position position="242"/>
    </location>
    <ligand>
        <name>substrate</name>
    </ligand>
</feature>
<feature type="binding site" evidence="7">
    <location>
        <position position="133"/>
    </location>
    <ligand>
        <name>substrate</name>
    </ligand>
</feature>
<dbReference type="Pfam" id="PF01979">
    <property type="entry name" value="Amidohydro_1"/>
    <property type="match status" value="1"/>
</dbReference>
<gene>
    <name evidence="10" type="primary">nagA</name>
    <name evidence="10" type="ORF">H9841_02425</name>
</gene>
<feature type="domain" description="Amidohydrolase-related" evidence="9">
    <location>
        <begin position="43"/>
        <end position="370"/>
    </location>
</feature>
<evidence type="ECO:0000259" key="9">
    <source>
        <dbReference type="Pfam" id="PF01979"/>
    </source>
</evidence>
<dbReference type="GO" id="GO:0006046">
    <property type="term" value="P:N-acetylglucosamine catabolic process"/>
    <property type="evidence" value="ECO:0007669"/>
    <property type="project" value="TreeGrafter"/>
</dbReference>
<dbReference type="SUPFAM" id="SSF51338">
    <property type="entry name" value="Composite domain of metallo-dependent hydrolases"/>
    <property type="match status" value="1"/>
</dbReference>
<dbReference type="Proteomes" id="UP000823868">
    <property type="component" value="Unassembled WGS sequence"/>
</dbReference>
<feature type="binding site" evidence="7">
    <location>
        <position position="219"/>
    </location>
    <ligand>
        <name>substrate</name>
    </ligand>
</feature>
<dbReference type="PIRSF" id="PIRSF038994">
    <property type="entry name" value="NagA"/>
    <property type="match status" value="1"/>
</dbReference>
<evidence type="ECO:0000256" key="6">
    <source>
        <dbReference type="PIRSR" id="PIRSR038994-1"/>
    </source>
</evidence>
<feature type="active site" description="Proton donor/acceptor" evidence="6">
    <location>
        <position position="265"/>
    </location>
</feature>
<reference evidence="10" key="2">
    <citation type="submission" date="2021-04" db="EMBL/GenBank/DDBJ databases">
        <authorList>
            <person name="Gilroy R."/>
        </authorList>
    </citation>
    <scope>NUCLEOTIDE SEQUENCE</scope>
    <source>
        <strain evidence="10">ChiBcec16_6824</strain>
    </source>
</reference>
<dbReference type="SUPFAM" id="SSF51556">
    <property type="entry name" value="Metallo-dependent hydrolases"/>
    <property type="match status" value="1"/>
</dbReference>
<dbReference type="InterPro" id="IPR032466">
    <property type="entry name" value="Metal_Hydrolase"/>
</dbReference>
<evidence type="ECO:0000313" key="11">
    <source>
        <dbReference type="Proteomes" id="UP000823868"/>
    </source>
</evidence>
<protein>
    <submittedName>
        <fullName evidence="10">N-acetylglucosamine-6-phosphate deacetylase</fullName>
        <ecNumber evidence="10">3.5.1.25</ecNumber>
    </submittedName>
</protein>
<dbReference type="NCBIfam" id="TIGR00221">
    <property type="entry name" value="nagA"/>
    <property type="match status" value="1"/>
</dbReference>
<evidence type="ECO:0000256" key="5">
    <source>
        <dbReference type="PIRNR" id="PIRNR038994"/>
    </source>
</evidence>
<evidence type="ECO:0000256" key="2">
    <source>
        <dbReference type="ARBA" id="ARBA00022723"/>
    </source>
</evidence>
<reference evidence="10" key="1">
    <citation type="journal article" date="2021" name="PeerJ">
        <title>Extensive microbial diversity within the chicken gut microbiome revealed by metagenomics and culture.</title>
        <authorList>
            <person name="Gilroy R."/>
            <person name="Ravi A."/>
            <person name="Getino M."/>
            <person name="Pursley I."/>
            <person name="Horton D.L."/>
            <person name="Alikhan N.F."/>
            <person name="Baker D."/>
            <person name="Gharbi K."/>
            <person name="Hall N."/>
            <person name="Watson M."/>
            <person name="Adriaenssens E.M."/>
            <person name="Foster-Nyarko E."/>
            <person name="Jarju S."/>
            <person name="Secka A."/>
            <person name="Antonio M."/>
            <person name="Oren A."/>
            <person name="Chaudhuri R.R."/>
            <person name="La Ragione R."/>
            <person name="Hildebrand F."/>
            <person name="Pallen M.J."/>
        </authorList>
    </citation>
    <scope>NUCLEOTIDE SEQUENCE</scope>
    <source>
        <strain evidence="10">ChiBcec16_6824</strain>
    </source>
</reference>
<dbReference type="InterPro" id="IPR003764">
    <property type="entry name" value="GlcNAc_6-P_deAcase"/>
</dbReference>
<feature type="binding site" evidence="8">
    <location>
        <position position="208"/>
    </location>
    <ligand>
        <name>Zn(2+)</name>
        <dbReference type="ChEBI" id="CHEBI:29105"/>
    </ligand>
</feature>
<dbReference type="PANTHER" id="PTHR11113:SF14">
    <property type="entry name" value="N-ACETYLGLUCOSAMINE-6-PHOSPHATE DEACETYLASE"/>
    <property type="match status" value="1"/>
</dbReference>
<keyword evidence="2 8" id="KW-0479">Metal-binding</keyword>
<evidence type="ECO:0000256" key="1">
    <source>
        <dbReference type="ARBA" id="ARBA00010716"/>
    </source>
</evidence>
<organism evidence="10 11">
    <name type="scientific">Candidatus Flavonifractor merdigallinarum</name>
    <dbReference type="NCBI Taxonomy" id="2838589"/>
    <lineage>
        <taxon>Bacteria</taxon>
        <taxon>Bacillati</taxon>
        <taxon>Bacillota</taxon>
        <taxon>Clostridia</taxon>
        <taxon>Eubacteriales</taxon>
        <taxon>Oscillospiraceae</taxon>
        <taxon>Flavonifractor</taxon>
    </lineage>
</organism>
<evidence type="ECO:0000256" key="8">
    <source>
        <dbReference type="PIRSR" id="PIRSR038994-3"/>
    </source>
</evidence>
<dbReference type="PANTHER" id="PTHR11113">
    <property type="entry name" value="N-ACETYLGLUCOSAMINE-6-PHOSPHATE DEACETYLASE"/>
    <property type="match status" value="1"/>
</dbReference>
<dbReference type="Gene3D" id="2.30.40.10">
    <property type="entry name" value="Urease, subunit C, domain 1"/>
    <property type="match status" value="1"/>
</dbReference>
<evidence type="ECO:0000313" key="10">
    <source>
        <dbReference type="EMBL" id="HIY20743.1"/>
    </source>
</evidence>
<feature type="binding site" evidence="8">
    <location>
        <position position="187"/>
    </location>
    <ligand>
        <name>Zn(2+)</name>
        <dbReference type="ChEBI" id="CHEBI:29105"/>
    </ligand>
</feature>
<keyword evidence="3 5" id="KW-0378">Hydrolase</keyword>
<dbReference type="AlphaFoldDB" id="A0A9D1Y7K3"/>
<evidence type="ECO:0000256" key="4">
    <source>
        <dbReference type="ARBA" id="ARBA00023277"/>
    </source>
</evidence>